<name>A0A7S4CVR1_9EUGL</name>
<dbReference type="EMBL" id="HBJA01053632">
    <property type="protein sequence ID" value="CAE0807879.1"/>
    <property type="molecule type" value="Transcribed_RNA"/>
</dbReference>
<reference evidence="2" key="1">
    <citation type="submission" date="2021-01" db="EMBL/GenBank/DDBJ databases">
        <authorList>
            <person name="Corre E."/>
            <person name="Pelletier E."/>
            <person name="Niang G."/>
            <person name="Scheremetjew M."/>
            <person name="Finn R."/>
            <person name="Kale V."/>
            <person name="Holt S."/>
            <person name="Cochrane G."/>
            <person name="Meng A."/>
            <person name="Brown T."/>
            <person name="Cohen L."/>
        </authorList>
    </citation>
    <scope>NUCLEOTIDE SEQUENCE</scope>
    <source>
        <strain evidence="2">CCMP1594</strain>
    </source>
</reference>
<gene>
    <name evidence="2" type="ORF">EGYM00163_LOCUS19008</name>
</gene>
<sequence length="259" mass="28010">MEPAGFCRTPLWGTLPLSQGLPPKMILPKPIKREAPSKRKPNAAGEPLTPQQRLPARADMLYAAVGGKAPHAEFHVPGYSGHRPAFWDTQQLNEARLKDAPREGAAAGRISSLAIPPGRPKPSKRRFDVTDNLSPRANKGLSFGEQPVIRYTQMTGVLEPIEATSNRFGKSNKMGLKHMLAVDIHSHASVGQHAQGMDPEAEARLTKILESKPHARVGHIGTKPGMEPEPGPIAGYQGTPRRTLAKEPFGGSLVDRSFG</sequence>
<accession>A0A7S4CVR1</accession>
<dbReference type="AlphaFoldDB" id="A0A7S4CVR1"/>
<proteinExistence type="predicted"/>
<feature type="region of interest" description="Disordered" evidence="1">
    <location>
        <begin position="112"/>
        <end position="133"/>
    </location>
</feature>
<feature type="region of interest" description="Disordered" evidence="1">
    <location>
        <begin position="26"/>
        <end position="54"/>
    </location>
</feature>
<feature type="region of interest" description="Disordered" evidence="1">
    <location>
        <begin position="219"/>
        <end position="259"/>
    </location>
</feature>
<protein>
    <submittedName>
        <fullName evidence="2">Uncharacterized protein</fullName>
    </submittedName>
</protein>
<evidence type="ECO:0000256" key="1">
    <source>
        <dbReference type="SAM" id="MobiDB-lite"/>
    </source>
</evidence>
<evidence type="ECO:0000313" key="2">
    <source>
        <dbReference type="EMBL" id="CAE0807879.1"/>
    </source>
</evidence>
<organism evidence="2">
    <name type="scientific">Eutreptiella gymnastica</name>
    <dbReference type="NCBI Taxonomy" id="73025"/>
    <lineage>
        <taxon>Eukaryota</taxon>
        <taxon>Discoba</taxon>
        <taxon>Euglenozoa</taxon>
        <taxon>Euglenida</taxon>
        <taxon>Spirocuta</taxon>
        <taxon>Euglenophyceae</taxon>
        <taxon>Eutreptiales</taxon>
        <taxon>Eutreptiaceae</taxon>
        <taxon>Eutreptiella</taxon>
    </lineage>
</organism>